<reference evidence="9" key="1">
    <citation type="journal article" date="2014" name="Int. J. Syst. Evol. Microbiol.">
        <title>Complete genome sequence of Corynebacterium casei LMG S-19264T (=DSM 44701T), isolated from a smear-ripened cheese.</title>
        <authorList>
            <consortium name="US DOE Joint Genome Institute (JGI-PGF)"/>
            <person name="Walter F."/>
            <person name="Albersmeier A."/>
            <person name="Kalinowski J."/>
            <person name="Ruckert C."/>
        </authorList>
    </citation>
    <scope>NUCLEOTIDE SEQUENCE</scope>
    <source>
        <strain evidence="9">CGMCC 1.15763</strain>
    </source>
</reference>
<evidence type="ECO:0000256" key="6">
    <source>
        <dbReference type="SAM" id="Phobius"/>
    </source>
</evidence>
<feature type="transmembrane region" description="Helical" evidence="6">
    <location>
        <begin position="681"/>
        <end position="705"/>
    </location>
</feature>
<dbReference type="EMBL" id="BMJW01000003">
    <property type="protein sequence ID" value="GGH03808.1"/>
    <property type="molecule type" value="Genomic_DNA"/>
</dbReference>
<reference evidence="9" key="2">
    <citation type="submission" date="2020-09" db="EMBL/GenBank/DDBJ databases">
        <authorList>
            <person name="Sun Q."/>
            <person name="Zhou Y."/>
        </authorList>
    </citation>
    <scope>NUCLEOTIDE SEQUENCE</scope>
    <source>
        <strain evidence="9">CGMCC 1.15763</strain>
    </source>
</reference>
<keyword evidence="2" id="KW-1003">Cell membrane</keyword>
<evidence type="ECO:0000256" key="5">
    <source>
        <dbReference type="ARBA" id="ARBA00023136"/>
    </source>
</evidence>
<dbReference type="Proteomes" id="UP000633278">
    <property type="component" value="Unassembled WGS sequence"/>
</dbReference>
<gene>
    <name evidence="9" type="ORF">GCM10011416_23580</name>
</gene>
<dbReference type="GO" id="GO:0022857">
    <property type="term" value="F:transmembrane transporter activity"/>
    <property type="evidence" value="ECO:0007669"/>
    <property type="project" value="TreeGrafter"/>
</dbReference>
<feature type="domain" description="MacB-like periplasmic core" evidence="8">
    <location>
        <begin position="21"/>
        <end position="224"/>
    </location>
</feature>
<keyword evidence="10" id="KW-1185">Reference proteome</keyword>
<evidence type="ECO:0000256" key="1">
    <source>
        <dbReference type="ARBA" id="ARBA00004651"/>
    </source>
</evidence>
<dbReference type="AlphaFoldDB" id="A0A917MFH2"/>
<dbReference type="InterPro" id="IPR050250">
    <property type="entry name" value="Macrolide_Exporter_MacB"/>
</dbReference>
<feature type="transmembrane region" description="Helical" evidence="6">
    <location>
        <begin position="733"/>
        <end position="751"/>
    </location>
</feature>
<name>A0A917MFH2_9FLAO</name>
<dbReference type="PANTHER" id="PTHR30572:SF18">
    <property type="entry name" value="ABC-TYPE MACROLIDE FAMILY EXPORT SYSTEM PERMEASE COMPONENT 2"/>
    <property type="match status" value="1"/>
</dbReference>
<dbReference type="PANTHER" id="PTHR30572">
    <property type="entry name" value="MEMBRANE COMPONENT OF TRANSPORTER-RELATED"/>
    <property type="match status" value="1"/>
</dbReference>
<comment type="subcellular location">
    <subcellularLocation>
        <location evidence="1">Cell membrane</location>
        <topology evidence="1">Multi-pass membrane protein</topology>
    </subcellularLocation>
</comment>
<evidence type="ECO:0000256" key="4">
    <source>
        <dbReference type="ARBA" id="ARBA00022989"/>
    </source>
</evidence>
<feature type="transmembrane region" description="Helical" evidence="6">
    <location>
        <begin position="20"/>
        <end position="41"/>
    </location>
</feature>
<feature type="transmembrane region" description="Helical" evidence="6">
    <location>
        <begin position="763"/>
        <end position="787"/>
    </location>
</feature>
<sequence>MLQTWLKIFYRNSKKNWLNVVINIVGLTLGFAGLLMVMLYLNDEQSYNQTNQHADKVFRVIHQLSDGDVWSSSTDVEGTKYKEEIPEVTDVYLNDGWYGDFVVKTGSKELYVTDILRGANNFFDFFPFQITNGSSEAFKKAKNHAAISEKQAVILFGNEPAIGKTITFNGRSHIITTVYKIEGKHYFMPSIIIQYDKEPEGHWGNFSKILFVKTNKNTTSETLKTKGLAVWYKYAVLPGAKADGITPEQFIEKHGTTPVFEPLTEVRLKTITDDAGPEGKGNYQLIIIMMSLSVLLIIISCVNFINLSIASATQRAKEVGVKKTLGMSKGTLTKEYSLEIVFQGVIAFIFSLILVEFILPSFNDFMKKDIDILNMTLLSKNAIVAIVVSLLIGVIAGVYLSNFKSVEVLKGNISRSKKGILARNIMLGFQFLISGFFLTGSIIINNQVNYMIHKDLGFEGDQIVMVSMNQYDNRYKKYELAKKVLIQHPNIEAITSNSFTIGGGSSNSTNFNYKELSIQTNANAIDYNYLDVMKIKILKGRGLNEDFASDTIKNILINETLAKNLGIYDDPIGKKLNAGFGDKDNDGKNLVIIGMVKDYNTLGLDTKIPPTAFMHWNSFDWMKQNFWKVQFKIKPNNVQETLKYIESYWKENIEQGYPFDAQFLNKRFASTYVKYQKQQTLFFILTSIVIIMSLLGLFALASLTIQQRLKEVAIRKTLGASVNEIMYQLIKSFLKVTLIASVILIPISYYFMQNWLDNFVYRIGLPIIPFIITPLILILLVFVVVGLKAYKATKINLIKYLKFE</sequence>
<protein>
    <submittedName>
        <fullName evidence="9">ABC transporter permease</fullName>
    </submittedName>
</protein>
<evidence type="ECO:0000313" key="10">
    <source>
        <dbReference type="Proteomes" id="UP000633278"/>
    </source>
</evidence>
<feature type="transmembrane region" description="Helical" evidence="6">
    <location>
        <begin position="340"/>
        <end position="362"/>
    </location>
</feature>
<feature type="transmembrane region" description="Helical" evidence="6">
    <location>
        <begin position="382"/>
        <end position="400"/>
    </location>
</feature>
<keyword evidence="5 6" id="KW-0472">Membrane</keyword>
<dbReference type="GO" id="GO:0005886">
    <property type="term" value="C:plasma membrane"/>
    <property type="evidence" value="ECO:0007669"/>
    <property type="project" value="UniProtKB-SubCell"/>
</dbReference>
<feature type="transmembrane region" description="Helical" evidence="6">
    <location>
        <begin position="283"/>
        <end position="305"/>
    </location>
</feature>
<dbReference type="Pfam" id="PF02687">
    <property type="entry name" value="FtsX"/>
    <property type="match status" value="2"/>
</dbReference>
<comment type="caution">
    <text evidence="9">The sequence shown here is derived from an EMBL/GenBank/DDBJ whole genome shotgun (WGS) entry which is preliminary data.</text>
</comment>
<feature type="domain" description="ABC3 transporter permease C-terminal" evidence="7">
    <location>
        <begin position="291"/>
        <end position="401"/>
    </location>
</feature>
<feature type="domain" description="MacB-like periplasmic core" evidence="8">
    <location>
        <begin position="438"/>
        <end position="636"/>
    </location>
</feature>
<accession>A0A917MFH2</accession>
<organism evidence="9 10">
    <name type="scientific">Polaribacter pacificus</name>
    <dbReference type="NCBI Taxonomy" id="1775173"/>
    <lineage>
        <taxon>Bacteria</taxon>
        <taxon>Pseudomonadati</taxon>
        <taxon>Bacteroidota</taxon>
        <taxon>Flavobacteriia</taxon>
        <taxon>Flavobacteriales</taxon>
        <taxon>Flavobacteriaceae</taxon>
    </lineage>
</organism>
<evidence type="ECO:0000259" key="7">
    <source>
        <dbReference type="Pfam" id="PF02687"/>
    </source>
</evidence>
<dbReference type="RefSeq" id="WP_188599553.1">
    <property type="nucleotide sequence ID" value="NZ_BMJW01000003.1"/>
</dbReference>
<evidence type="ECO:0000259" key="8">
    <source>
        <dbReference type="Pfam" id="PF12704"/>
    </source>
</evidence>
<evidence type="ECO:0000256" key="2">
    <source>
        <dbReference type="ARBA" id="ARBA00022475"/>
    </source>
</evidence>
<keyword evidence="4 6" id="KW-1133">Transmembrane helix</keyword>
<feature type="transmembrane region" description="Helical" evidence="6">
    <location>
        <begin position="421"/>
        <end position="444"/>
    </location>
</feature>
<dbReference type="InterPro" id="IPR003838">
    <property type="entry name" value="ABC3_permease_C"/>
</dbReference>
<evidence type="ECO:0000256" key="3">
    <source>
        <dbReference type="ARBA" id="ARBA00022692"/>
    </source>
</evidence>
<proteinExistence type="predicted"/>
<feature type="domain" description="ABC3 transporter permease C-terminal" evidence="7">
    <location>
        <begin position="684"/>
        <end position="796"/>
    </location>
</feature>
<evidence type="ECO:0000313" key="9">
    <source>
        <dbReference type="EMBL" id="GGH03808.1"/>
    </source>
</evidence>
<keyword evidence="3 6" id="KW-0812">Transmembrane</keyword>
<dbReference type="InterPro" id="IPR025857">
    <property type="entry name" value="MacB_PCD"/>
</dbReference>
<dbReference type="Pfam" id="PF12704">
    <property type="entry name" value="MacB_PCD"/>
    <property type="match status" value="2"/>
</dbReference>